<feature type="region of interest" description="Disordered" evidence="1">
    <location>
        <begin position="192"/>
        <end position="220"/>
    </location>
</feature>
<name>D9XHY9_STRVT</name>
<protein>
    <submittedName>
        <fullName evidence="2">Predicted protein</fullName>
    </submittedName>
</protein>
<dbReference type="AlphaFoldDB" id="D9XHY9"/>
<keyword evidence="3" id="KW-1185">Reference proteome</keyword>
<dbReference type="STRING" id="591159.SSQG_07686"/>
<dbReference type="Proteomes" id="UP000004184">
    <property type="component" value="Unassembled WGS sequence"/>
</dbReference>
<dbReference type="EMBL" id="GG657757">
    <property type="protein sequence ID" value="EFL37168.1"/>
    <property type="molecule type" value="Genomic_DNA"/>
</dbReference>
<dbReference type="HOGENOM" id="CLU_1255399_0_0_11"/>
<feature type="compositionally biased region" description="Polar residues" evidence="1">
    <location>
        <begin position="156"/>
        <end position="167"/>
    </location>
</feature>
<evidence type="ECO:0000313" key="2">
    <source>
        <dbReference type="EMBL" id="EFL37168.1"/>
    </source>
</evidence>
<sequence length="220" mass="22613">MLIVLVLPMAVVESVSDTAGTAVLQTDPPAHLRGRVLGVWGSIGTVWSLGGPPVLGLLMELARSPRRPRHRRPAHRRRDRCGLPAPAAPGHDAGDAPHGGGRRGGAARPEHGRLSGGRGGVDRPGAQSGQVTQQPAAAAEDVGEPATPVAIPSRPCRQNRSSASSRDWQCRRASSSAGCAGCSLMLFGRAVTRADGDGPHPLRSSQPAPVAAGSASRTSQ</sequence>
<evidence type="ECO:0000256" key="1">
    <source>
        <dbReference type="SAM" id="MobiDB-lite"/>
    </source>
</evidence>
<organism evidence="2 3">
    <name type="scientific">Streptomyces viridochromogenes (strain DSM 40736 / JCM 4977 / BCRC 1201 / Tue 494)</name>
    <dbReference type="NCBI Taxonomy" id="591159"/>
    <lineage>
        <taxon>Bacteria</taxon>
        <taxon>Bacillati</taxon>
        <taxon>Actinomycetota</taxon>
        <taxon>Actinomycetes</taxon>
        <taxon>Kitasatosporales</taxon>
        <taxon>Streptomycetaceae</taxon>
        <taxon>Streptomyces</taxon>
    </lineage>
</organism>
<evidence type="ECO:0000313" key="3">
    <source>
        <dbReference type="Proteomes" id="UP000004184"/>
    </source>
</evidence>
<reference evidence="3" key="1">
    <citation type="submission" date="2009-02" db="EMBL/GenBank/DDBJ databases">
        <title>Annotation of Streptomyces viridochromogenes strain DSM 40736.</title>
        <authorList>
            <consortium name="The Broad Institute Genome Sequencing Platform"/>
            <consortium name="Broad Institute Microbial Sequencing Center"/>
            <person name="Fischbach M."/>
            <person name="Godfrey P."/>
            <person name="Ward D."/>
            <person name="Young S."/>
            <person name="Zeng Q."/>
            <person name="Koehrsen M."/>
            <person name="Alvarado L."/>
            <person name="Berlin A.M."/>
            <person name="Bochicchio J."/>
            <person name="Borenstein D."/>
            <person name="Chapman S.B."/>
            <person name="Chen Z."/>
            <person name="Engels R."/>
            <person name="Freedman E."/>
            <person name="Gellesch M."/>
            <person name="Goldberg J."/>
            <person name="Griggs A."/>
            <person name="Gujja S."/>
            <person name="Heilman E.R."/>
            <person name="Heiman D.I."/>
            <person name="Hepburn T.A."/>
            <person name="Howarth C."/>
            <person name="Jen D."/>
            <person name="Larson L."/>
            <person name="Lewis B."/>
            <person name="Mehta T."/>
            <person name="Park D."/>
            <person name="Pearson M."/>
            <person name="Richards J."/>
            <person name="Roberts A."/>
            <person name="Saif S."/>
            <person name="Shea T.D."/>
            <person name="Shenoy N."/>
            <person name="Sisk P."/>
            <person name="Stolte C."/>
            <person name="Sykes S.N."/>
            <person name="Thomson T."/>
            <person name="Walk T."/>
            <person name="White J."/>
            <person name="Yandava C."/>
            <person name="Straight P."/>
            <person name="Clardy J."/>
            <person name="Hung D."/>
            <person name="Kolter R."/>
            <person name="Mekalanos J."/>
            <person name="Walker S."/>
            <person name="Walsh C.T."/>
            <person name="Wieland-Brown L.C."/>
            <person name="Haas B."/>
            <person name="Nusbaum C."/>
            <person name="Birren B."/>
        </authorList>
    </citation>
    <scope>NUCLEOTIDE SEQUENCE [LARGE SCALE GENOMIC DNA]</scope>
    <source>
        <strain evidence="3">DSM 40736 / JCM 4977 / BCRC 1201 / Tue 494</strain>
    </source>
</reference>
<proteinExistence type="predicted"/>
<feature type="region of interest" description="Disordered" evidence="1">
    <location>
        <begin position="65"/>
        <end position="169"/>
    </location>
</feature>
<gene>
    <name evidence="2" type="ORF">SSQG_07686</name>
</gene>
<accession>D9XHY9</accession>
<feature type="compositionally biased region" description="Basic residues" evidence="1">
    <location>
        <begin position="65"/>
        <end position="79"/>
    </location>
</feature>